<feature type="coiled-coil region" evidence="1">
    <location>
        <begin position="147"/>
        <end position="340"/>
    </location>
</feature>
<dbReference type="AlphaFoldDB" id="A0A0D2AM19"/>
<organism evidence="3 4">
    <name type="scientific">Verruconis gallopava</name>
    <dbReference type="NCBI Taxonomy" id="253628"/>
    <lineage>
        <taxon>Eukaryota</taxon>
        <taxon>Fungi</taxon>
        <taxon>Dikarya</taxon>
        <taxon>Ascomycota</taxon>
        <taxon>Pezizomycotina</taxon>
        <taxon>Dothideomycetes</taxon>
        <taxon>Pleosporomycetidae</taxon>
        <taxon>Venturiales</taxon>
        <taxon>Sympoventuriaceae</taxon>
        <taxon>Verruconis</taxon>
    </lineage>
</organism>
<sequence>MDSRKQRGKKIFRSSKRMHALRNALKGGGRSAHEESPGENMRVMNYEYTIADIRQLILNCLDRDQRRRLILRERNWKSVPTRILVDFFLREYQLEKFGDSDIHDVLADTWEEDSEQGPQARLRKTKQKNVSRDEQEWRSEESEDILIRELNLQIRRMSMELKNEKHNAQVASEKYDLKLKELNSRYNENFEQWRLHAEGLNKTHKRAIESLEEEHRKAIQNWEHNVEVLVEEHEDEVKSKEQEIHKLRQEHDLLEAKLESTEDGHRLELERRENQWNEEIERLSARHEEEKKHIIEKNNEYVAKLDLLLEQKNQDIVDQQQKHDAEMARLKEKHQQALEASTAELRQKISSQNAILFARDSFTPISDRDLKAKFLALRFDVAHLARQPWKPDHPVWTRKVLTSITTNPDRTKEQLLRDKLWWILHDRIFCSPFRMFGEEGRKLEGDWIKACDEDPKLRTGDFTWPKPSYKAEKFRYEAIKQCHTALREPASHLDPRARVKIGFKESKDGLYKAIKTLMNDVTKLDEAMIADIEKLVKKAINMWLEFEVQRCRLMVILPVAKISSEREMIQLAVQKQLELNSQPGLIRFGDDEGEDLDVDQPVENCTEEKVLVS</sequence>
<dbReference type="EMBL" id="KN847532">
    <property type="protein sequence ID" value="KIW07495.1"/>
    <property type="molecule type" value="Genomic_DNA"/>
</dbReference>
<evidence type="ECO:0000313" key="3">
    <source>
        <dbReference type="EMBL" id="KIW07495.1"/>
    </source>
</evidence>
<accession>A0A0D2AM19</accession>
<dbReference type="VEuPathDB" id="FungiDB:PV09_01460"/>
<dbReference type="InParanoid" id="A0A0D2AM19"/>
<keyword evidence="4" id="KW-1185">Reference proteome</keyword>
<keyword evidence="1" id="KW-0175">Coiled coil</keyword>
<gene>
    <name evidence="3" type="ORF">PV09_01460</name>
</gene>
<proteinExistence type="predicted"/>
<evidence type="ECO:0000256" key="1">
    <source>
        <dbReference type="SAM" id="Coils"/>
    </source>
</evidence>
<reference evidence="3 4" key="1">
    <citation type="submission" date="2015-01" db="EMBL/GenBank/DDBJ databases">
        <title>The Genome Sequence of Ochroconis gallopava CBS43764.</title>
        <authorList>
            <consortium name="The Broad Institute Genomics Platform"/>
            <person name="Cuomo C."/>
            <person name="de Hoog S."/>
            <person name="Gorbushina A."/>
            <person name="Stielow B."/>
            <person name="Teixiera M."/>
            <person name="Abouelleil A."/>
            <person name="Chapman S.B."/>
            <person name="Priest M."/>
            <person name="Young S.K."/>
            <person name="Wortman J."/>
            <person name="Nusbaum C."/>
            <person name="Birren B."/>
        </authorList>
    </citation>
    <scope>NUCLEOTIDE SEQUENCE [LARGE SCALE GENOMIC DNA]</scope>
    <source>
        <strain evidence="3 4">CBS 43764</strain>
    </source>
</reference>
<dbReference type="HOGENOM" id="CLU_445645_0_0_1"/>
<protein>
    <submittedName>
        <fullName evidence="3">Uncharacterized protein</fullName>
    </submittedName>
</protein>
<feature type="region of interest" description="Disordered" evidence="2">
    <location>
        <begin position="110"/>
        <end position="135"/>
    </location>
</feature>
<dbReference type="Proteomes" id="UP000053259">
    <property type="component" value="Unassembled WGS sequence"/>
</dbReference>
<dbReference type="GeneID" id="27309433"/>
<evidence type="ECO:0000313" key="4">
    <source>
        <dbReference type="Proteomes" id="UP000053259"/>
    </source>
</evidence>
<name>A0A0D2AM19_9PEZI</name>
<evidence type="ECO:0000256" key="2">
    <source>
        <dbReference type="SAM" id="MobiDB-lite"/>
    </source>
</evidence>
<dbReference type="RefSeq" id="XP_016217364.1">
    <property type="nucleotide sequence ID" value="XM_016354352.1"/>
</dbReference>
<dbReference type="OrthoDB" id="3944932at2759"/>
<dbReference type="STRING" id="253628.A0A0D2AM19"/>